<keyword evidence="3" id="KW-1185">Reference proteome</keyword>
<dbReference type="EMBL" id="CABPSE010000004">
    <property type="protein sequence ID" value="VVD92828.1"/>
    <property type="molecule type" value="Genomic_DNA"/>
</dbReference>
<reference evidence="2 3" key="1">
    <citation type="submission" date="2019-08" db="EMBL/GenBank/DDBJ databases">
        <authorList>
            <person name="Peeters C."/>
        </authorList>
    </citation>
    <scope>NUCLEOTIDE SEQUENCE [LARGE SCALE GENOMIC DNA]</scope>
    <source>
        <strain evidence="2 3">LMG 31111</strain>
    </source>
</reference>
<evidence type="ECO:0000256" key="1">
    <source>
        <dbReference type="SAM" id="MobiDB-lite"/>
    </source>
</evidence>
<dbReference type="RefSeq" id="WP_174977145.1">
    <property type="nucleotide sequence ID" value="NZ_CABPSE010000004.1"/>
</dbReference>
<proteinExistence type="predicted"/>
<organism evidence="2 3">
    <name type="scientific">Pandoraea communis</name>
    <dbReference type="NCBI Taxonomy" id="2508297"/>
    <lineage>
        <taxon>Bacteria</taxon>
        <taxon>Pseudomonadati</taxon>
        <taxon>Pseudomonadota</taxon>
        <taxon>Betaproteobacteria</taxon>
        <taxon>Burkholderiales</taxon>
        <taxon>Burkholderiaceae</taxon>
        <taxon>Pandoraea</taxon>
    </lineage>
</organism>
<protein>
    <submittedName>
        <fullName evidence="2">Uncharacterized protein</fullName>
    </submittedName>
</protein>
<gene>
    <name evidence="2" type="ORF">PCO31111_01720</name>
</gene>
<evidence type="ECO:0000313" key="2">
    <source>
        <dbReference type="EMBL" id="VVD92828.1"/>
    </source>
</evidence>
<name>A0A5E4U1B1_9BURK</name>
<dbReference type="Proteomes" id="UP000383971">
    <property type="component" value="Unassembled WGS sequence"/>
</dbReference>
<evidence type="ECO:0000313" key="3">
    <source>
        <dbReference type="Proteomes" id="UP000383971"/>
    </source>
</evidence>
<feature type="region of interest" description="Disordered" evidence="1">
    <location>
        <begin position="1"/>
        <end position="46"/>
    </location>
</feature>
<accession>A0A5E4U1B1</accession>
<dbReference type="AlphaFoldDB" id="A0A5E4U1B1"/>
<feature type="compositionally biased region" description="Basic and acidic residues" evidence="1">
    <location>
        <begin position="7"/>
        <end position="31"/>
    </location>
</feature>
<sequence>MQQINDCDERAAARAPDMRYRDEEIGREPVRRGVTFHGGGDSKGEV</sequence>